<dbReference type="InterPro" id="IPR000983">
    <property type="entry name" value="Bac_GSPG_pilin"/>
</dbReference>
<dbReference type="InterPro" id="IPR011453">
    <property type="entry name" value="DUF1559"/>
</dbReference>
<sequence length="215" mass="23853">MTDRKRHFTLIELLVVIAIIAILAAMLLPALSKAREKARAISCTSNVKQIMLGWEMYLDDNLDTFPSQHFFWNADTYYDTDTFVVYEWGRYQPALVPYVGDKKTFLCPSSRQTVKKTAFGKDYSLTTALHGKVRHAVPGTGSFSSSPSDCGVLGDATEEWLQSDRPYRCCARHNQMMNIGFLDGHVAGIKGQAVQANSKILGIGAWGTGSTVTIY</sequence>
<protein>
    <submittedName>
        <fullName evidence="3">Prepilin-type processing-associated H-X9-DG protein/prepilin-type N-terminal cleavage/methylation domain-containing protein</fullName>
    </submittedName>
</protein>
<dbReference type="InterPro" id="IPR045584">
    <property type="entry name" value="Pilin-like"/>
</dbReference>
<reference evidence="3" key="1">
    <citation type="submission" date="2023-07" db="EMBL/GenBank/DDBJ databases">
        <title>Genomic Encyclopedia of Type Strains, Phase IV (KMG-IV): sequencing the most valuable type-strain genomes for metagenomic binning, comparative biology and taxonomic classification.</title>
        <authorList>
            <person name="Goeker M."/>
        </authorList>
    </citation>
    <scope>NUCLEOTIDE SEQUENCE</scope>
    <source>
        <strain evidence="3">DSM 24202</strain>
    </source>
</reference>
<proteinExistence type="predicted"/>
<dbReference type="PANTHER" id="PTHR30093:SF2">
    <property type="entry name" value="TYPE II SECRETION SYSTEM PROTEIN H"/>
    <property type="match status" value="1"/>
</dbReference>
<dbReference type="PANTHER" id="PTHR30093">
    <property type="entry name" value="GENERAL SECRETION PATHWAY PROTEIN G"/>
    <property type="match status" value="1"/>
</dbReference>
<evidence type="ECO:0000313" key="4">
    <source>
        <dbReference type="Proteomes" id="UP001238163"/>
    </source>
</evidence>
<comment type="caution">
    <text evidence="3">The sequence shown here is derived from an EMBL/GenBank/DDBJ whole genome shotgun (WGS) entry which is preliminary data.</text>
</comment>
<evidence type="ECO:0000259" key="2">
    <source>
        <dbReference type="Pfam" id="PF07596"/>
    </source>
</evidence>
<evidence type="ECO:0000313" key="3">
    <source>
        <dbReference type="EMBL" id="MDQ0288517.1"/>
    </source>
</evidence>
<dbReference type="InterPro" id="IPR012902">
    <property type="entry name" value="N_methyl_site"/>
</dbReference>
<keyword evidence="1" id="KW-0488">Methylation</keyword>
<dbReference type="GO" id="GO:0015628">
    <property type="term" value="P:protein secretion by the type II secretion system"/>
    <property type="evidence" value="ECO:0007669"/>
    <property type="project" value="InterPro"/>
</dbReference>
<dbReference type="SUPFAM" id="SSF54523">
    <property type="entry name" value="Pili subunits"/>
    <property type="match status" value="1"/>
</dbReference>
<dbReference type="GO" id="GO:0015627">
    <property type="term" value="C:type II protein secretion system complex"/>
    <property type="evidence" value="ECO:0007669"/>
    <property type="project" value="InterPro"/>
</dbReference>
<dbReference type="Proteomes" id="UP001238163">
    <property type="component" value="Unassembled WGS sequence"/>
</dbReference>
<dbReference type="Gene3D" id="3.30.700.10">
    <property type="entry name" value="Glycoprotein, Type 4 Pilin"/>
    <property type="match status" value="1"/>
</dbReference>
<organism evidence="3 4">
    <name type="scientific">Oligosphaera ethanolica</name>
    <dbReference type="NCBI Taxonomy" id="760260"/>
    <lineage>
        <taxon>Bacteria</taxon>
        <taxon>Pseudomonadati</taxon>
        <taxon>Lentisphaerota</taxon>
        <taxon>Oligosphaeria</taxon>
        <taxon>Oligosphaerales</taxon>
        <taxon>Oligosphaeraceae</taxon>
        <taxon>Oligosphaera</taxon>
    </lineage>
</organism>
<dbReference type="Pfam" id="PF07596">
    <property type="entry name" value="SBP_bac_10"/>
    <property type="match status" value="1"/>
</dbReference>
<gene>
    <name evidence="3" type="ORF">J3R75_000624</name>
</gene>
<dbReference type="PRINTS" id="PR00813">
    <property type="entry name" value="BCTERIALGSPG"/>
</dbReference>
<dbReference type="RefSeq" id="WP_307259844.1">
    <property type="nucleotide sequence ID" value="NZ_JAUSVL010000001.1"/>
</dbReference>
<dbReference type="EMBL" id="JAUSVL010000001">
    <property type="protein sequence ID" value="MDQ0288517.1"/>
    <property type="molecule type" value="Genomic_DNA"/>
</dbReference>
<dbReference type="NCBIfam" id="TIGR02532">
    <property type="entry name" value="IV_pilin_GFxxxE"/>
    <property type="match status" value="1"/>
</dbReference>
<evidence type="ECO:0000256" key="1">
    <source>
        <dbReference type="ARBA" id="ARBA00022481"/>
    </source>
</evidence>
<dbReference type="AlphaFoldDB" id="A0AAE3VDI0"/>
<name>A0AAE3VDI0_9BACT</name>
<feature type="domain" description="DUF1559" evidence="2">
    <location>
        <begin position="33"/>
        <end position="100"/>
    </location>
</feature>
<keyword evidence="4" id="KW-1185">Reference proteome</keyword>
<accession>A0AAE3VDI0</accession>